<name>A0A813ZN71_9BILA</name>
<dbReference type="Proteomes" id="UP000663860">
    <property type="component" value="Unassembled WGS sequence"/>
</dbReference>
<dbReference type="AlphaFoldDB" id="A0A813ZN71"/>
<feature type="domain" description="NADAR" evidence="1">
    <location>
        <begin position="17"/>
        <end position="77"/>
    </location>
</feature>
<protein>
    <recommendedName>
        <fullName evidence="1">NADAR domain-containing protein</fullName>
    </recommendedName>
</protein>
<evidence type="ECO:0000259" key="1">
    <source>
        <dbReference type="Pfam" id="PF08719"/>
    </source>
</evidence>
<reference evidence="2" key="1">
    <citation type="submission" date="2021-02" db="EMBL/GenBank/DDBJ databases">
        <authorList>
            <person name="Nowell W R."/>
        </authorList>
    </citation>
    <scope>NUCLEOTIDE SEQUENCE</scope>
</reference>
<dbReference type="EMBL" id="CAJNOE010000094">
    <property type="protein sequence ID" value="CAF0900847.1"/>
    <property type="molecule type" value="Genomic_DNA"/>
</dbReference>
<evidence type="ECO:0000313" key="2">
    <source>
        <dbReference type="EMBL" id="CAF0900847.1"/>
    </source>
</evidence>
<accession>A0A813ZN71</accession>
<dbReference type="Gene3D" id="1.10.357.40">
    <property type="entry name" value="YbiA-like"/>
    <property type="match status" value="1"/>
</dbReference>
<proteinExistence type="predicted"/>
<evidence type="ECO:0000313" key="3">
    <source>
        <dbReference type="Proteomes" id="UP000663860"/>
    </source>
</evidence>
<organism evidence="2 3">
    <name type="scientific">Adineta steineri</name>
    <dbReference type="NCBI Taxonomy" id="433720"/>
    <lineage>
        <taxon>Eukaryota</taxon>
        <taxon>Metazoa</taxon>
        <taxon>Spiralia</taxon>
        <taxon>Gnathifera</taxon>
        <taxon>Rotifera</taxon>
        <taxon>Eurotatoria</taxon>
        <taxon>Bdelloidea</taxon>
        <taxon>Adinetida</taxon>
        <taxon>Adinetidae</taxon>
        <taxon>Adineta</taxon>
    </lineage>
</organism>
<comment type="caution">
    <text evidence="2">The sequence shown here is derived from an EMBL/GenBank/DDBJ whole genome shotgun (WGS) entry which is preliminary data.</text>
</comment>
<dbReference type="SUPFAM" id="SSF143990">
    <property type="entry name" value="YbiA-like"/>
    <property type="match status" value="1"/>
</dbReference>
<dbReference type="InterPro" id="IPR012816">
    <property type="entry name" value="NADAR"/>
</dbReference>
<dbReference type="InterPro" id="IPR037238">
    <property type="entry name" value="YbiA-like_sf"/>
</dbReference>
<sequence length="86" mass="9982">MNIILELFRIQFISILHNEPLKRAILKYRNSLIVEAAGRDCILGIGLCENDPMIKTRTNWRGLNLLGYILTDIAHRIYNEDNKSLK</sequence>
<gene>
    <name evidence="2" type="ORF">IZO911_LOCUS12244</name>
</gene>
<dbReference type="Pfam" id="PF08719">
    <property type="entry name" value="NADAR"/>
    <property type="match status" value="1"/>
</dbReference>